<dbReference type="RefSeq" id="WP_120025174.1">
    <property type="nucleotide sequence ID" value="NZ_QZFV01000100.1"/>
</dbReference>
<comment type="similarity">
    <text evidence="7">Belongs to the binding-protein-dependent transport system permease family.</text>
</comment>
<dbReference type="Proteomes" id="UP000285112">
    <property type="component" value="Unassembled WGS sequence"/>
</dbReference>
<accession>A0A419HZM3</accession>
<evidence type="ECO:0000256" key="2">
    <source>
        <dbReference type="ARBA" id="ARBA00022448"/>
    </source>
</evidence>
<comment type="caution">
    <text evidence="9">The sequence shown here is derived from an EMBL/GenBank/DDBJ whole genome shotgun (WGS) entry which is preliminary data.</text>
</comment>
<feature type="transmembrane region" description="Helical" evidence="7">
    <location>
        <begin position="99"/>
        <end position="120"/>
    </location>
</feature>
<keyword evidence="2 7" id="KW-0813">Transport</keyword>
<dbReference type="InterPro" id="IPR000515">
    <property type="entry name" value="MetI-like"/>
</dbReference>
<feature type="domain" description="ABC transmembrane type-1" evidence="8">
    <location>
        <begin position="95"/>
        <end position="297"/>
    </location>
</feature>
<sequence length="311" mass="32893">MVLGVVRRLASVVILLFGVLAVVFLLGQSAPGDPGRQLLGLDAPQSAVDAMNHKLGLDRSLWSQFWSYVGNVLHGDLGRSYSSSEPVIGLIWDRFGATAWLLVAGLALSLALSVTLATLAARYRGTWVDTAVRLFTVTSIAMPAFWSGLLLVLVVALPTGWFPVGGFGDTTVEHFRSIVLPAVTLAIATAPIQVRVLRSNLIESLGSGYVEAAASRGVSRHRLLTRHALPNAAVPAIAVVSIQAGYLLFGSVIVENTFQLPGLGSGLVTAITQRDYPMINGITLLFAVLVVSFSLIGDALSAIVDPRVRAS</sequence>
<dbReference type="Pfam" id="PF00528">
    <property type="entry name" value="BPD_transp_1"/>
    <property type="match status" value="1"/>
</dbReference>
<feature type="transmembrane region" description="Helical" evidence="7">
    <location>
        <begin position="178"/>
        <end position="197"/>
    </location>
</feature>
<dbReference type="Gene3D" id="1.10.3720.10">
    <property type="entry name" value="MetI-like"/>
    <property type="match status" value="1"/>
</dbReference>
<protein>
    <submittedName>
        <fullName evidence="9">ABC transporter permease</fullName>
    </submittedName>
</protein>
<reference evidence="9 10" key="1">
    <citation type="submission" date="2018-09" db="EMBL/GenBank/DDBJ databases">
        <title>YIM PH 21725 draft genome.</title>
        <authorList>
            <person name="Miao C."/>
        </authorList>
    </citation>
    <scope>NUCLEOTIDE SEQUENCE [LARGE SCALE GENOMIC DNA]</scope>
    <source>
        <strain evidence="10">YIM PH21725</strain>
    </source>
</reference>
<keyword evidence="3" id="KW-1003">Cell membrane</keyword>
<dbReference type="PANTHER" id="PTHR43163:SF6">
    <property type="entry name" value="DIPEPTIDE TRANSPORT SYSTEM PERMEASE PROTEIN DPPB-RELATED"/>
    <property type="match status" value="1"/>
</dbReference>
<feature type="transmembrane region" description="Helical" evidence="7">
    <location>
        <begin position="232"/>
        <end position="254"/>
    </location>
</feature>
<name>A0A419HZM3_9PSEU</name>
<gene>
    <name evidence="9" type="ORF">D5S19_21530</name>
</gene>
<evidence type="ECO:0000256" key="4">
    <source>
        <dbReference type="ARBA" id="ARBA00022692"/>
    </source>
</evidence>
<keyword evidence="4 7" id="KW-0812">Transmembrane</keyword>
<dbReference type="AlphaFoldDB" id="A0A419HZM3"/>
<dbReference type="Pfam" id="PF19300">
    <property type="entry name" value="BPD_transp_1_N"/>
    <property type="match status" value="1"/>
</dbReference>
<dbReference type="PROSITE" id="PS50928">
    <property type="entry name" value="ABC_TM1"/>
    <property type="match status" value="1"/>
</dbReference>
<dbReference type="SUPFAM" id="SSF161098">
    <property type="entry name" value="MetI-like"/>
    <property type="match status" value="1"/>
</dbReference>
<evidence type="ECO:0000313" key="10">
    <source>
        <dbReference type="Proteomes" id="UP000285112"/>
    </source>
</evidence>
<evidence type="ECO:0000256" key="1">
    <source>
        <dbReference type="ARBA" id="ARBA00004651"/>
    </source>
</evidence>
<organism evidence="9 10">
    <name type="scientific">Amycolatopsis panacis</name>
    <dbReference type="NCBI Taxonomy" id="2340917"/>
    <lineage>
        <taxon>Bacteria</taxon>
        <taxon>Bacillati</taxon>
        <taxon>Actinomycetota</taxon>
        <taxon>Actinomycetes</taxon>
        <taxon>Pseudonocardiales</taxon>
        <taxon>Pseudonocardiaceae</taxon>
        <taxon>Amycolatopsis</taxon>
    </lineage>
</organism>
<feature type="transmembrane region" description="Helical" evidence="7">
    <location>
        <begin position="282"/>
        <end position="304"/>
    </location>
</feature>
<dbReference type="OrthoDB" id="147639at2"/>
<dbReference type="GO" id="GO:0071916">
    <property type="term" value="F:dipeptide transmembrane transporter activity"/>
    <property type="evidence" value="ECO:0007669"/>
    <property type="project" value="TreeGrafter"/>
</dbReference>
<evidence type="ECO:0000256" key="5">
    <source>
        <dbReference type="ARBA" id="ARBA00022989"/>
    </source>
</evidence>
<dbReference type="PANTHER" id="PTHR43163">
    <property type="entry name" value="DIPEPTIDE TRANSPORT SYSTEM PERMEASE PROTEIN DPPB-RELATED"/>
    <property type="match status" value="1"/>
</dbReference>
<dbReference type="InterPro" id="IPR035906">
    <property type="entry name" value="MetI-like_sf"/>
</dbReference>
<evidence type="ECO:0000259" key="8">
    <source>
        <dbReference type="PROSITE" id="PS50928"/>
    </source>
</evidence>
<evidence type="ECO:0000313" key="9">
    <source>
        <dbReference type="EMBL" id="RJQ82687.1"/>
    </source>
</evidence>
<dbReference type="InterPro" id="IPR045621">
    <property type="entry name" value="BPD_transp_1_N"/>
</dbReference>
<dbReference type="CDD" id="cd06261">
    <property type="entry name" value="TM_PBP2"/>
    <property type="match status" value="1"/>
</dbReference>
<feature type="transmembrane region" description="Helical" evidence="7">
    <location>
        <begin position="132"/>
        <end position="158"/>
    </location>
</feature>
<comment type="subcellular location">
    <subcellularLocation>
        <location evidence="1 7">Cell membrane</location>
        <topology evidence="1 7">Multi-pass membrane protein</topology>
    </subcellularLocation>
</comment>
<evidence type="ECO:0000256" key="3">
    <source>
        <dbReference type="ARBA" id="ARBA00022475"/>
    </source>
</evidence>
<proteinExistence type="inferred from homology"/>
<keyword evidence="10" id="KW-1185">Reference proteome</keyword>
<evidence type="ECO:0000256" key="7">
    <source>
        <dbReference type="RuleBase" id="RU363032"/>
    </source>
</evidence>
<keyword evidence="5 7" id="KW-1133">Transmembrane helix</keyword>
<dbReference type="GO" id="GO:0005886">
    <property type="term" value="C:plasma membrane"/>
    <property type="evidence" value="ECO:0007669"/>
    <property type="project" value="UniProtKB-SubCell"/>
</dbReference>
<dbReference type="EMBL" id="QZFV01000100">
    <property type="protein sequence ID" value="RJQ82687.1"/>
    <property type="molecule type" value="Genomic_DNA"/>
</dbReference>
<evidence type="ECO:0000256" key="6">
    <source>
        <dbReference type="ARBA" id="ARBA00023136"/>
    </source>
</evidence>
<keyword evidence="6 7" id="KW-0472">Membrane</keyword>